<accession>A0ABR7FQT4</accession>
<gene>
    <name evidence="1" type="ORF">H8S22_07695</name>
</gene>
<evidence type="ECO:0000313" key="2">
    <source>
        <dbReference type="Proteomes" id="UP000635828"/>
    </source>
</evidence>
<proteinExistence type="predicted"/>
<dbReference type="RefSeq" id="WP_024726884.1">
    <property type="nucleotide sequence ID" value="NZ_JACOOS010000007.1"/>
</dbReference>
<dbReference type="Gene3D" id="3.40.630.10">
    <property type="entry name" value="Zn peptidases"/>
    <property type="match status" value="1"/>
</dbReference>
<sequence>MKPIVVRGGGDIATGTICQLSRAGYPVLVLETEHPSAIRRQVAFCEAVYEGTASVEGLTAVCADSLKKAMDMVSPSRPVVFIDPEGDSIREIKPDVVVDAILAKRNLGTSRDMSGLTIGLGPGFSAGEDVDYVIETMRGHNLGRIIEEGTAMADTGVPGKIMGYGKERVIHAPAGGLLYGRTEIAAQVKKGDVIAVIKEDGGTEVPVFASLNGIVRGLIRDGYPVKKGFKIADIDPRIEERDNCFTISDKARCIAGSVLRLVCAGEKGQLRR</sequence>
<organism evidence="1 2">
    <name type="scientific">Anaerostipes hominis</name>
    <name type="common">ex Liu et al. 2021</name>
    <dbReference type="NCBI Taxonomy" id="2763018"/>
    <lineage>
        <taxon>Bacteria</taxon>
        <taxon>Bacillati</taxon>
        <taxon>Bacillota</taxon>
        <taxon>Clostridia</taxon>
        <taxon>Lachnospirales</taxon>
        <taxon>Lachnospiraceae</taxon>
        <taxon>Anaerostipes</taxon>
    </lineage>
</organism>
<dbReference type="EMBL" id="JACOOS010000007">
    <property type="protein sequence ID" value="MBC5677499.1"/>
    <property type="molecule type" value="Genomic_DNA"/>
</dbReference>
<name>A0ABR7FQT4_9FIRM</name>
<keyword evidence="2" id="KW-1185">Reference proteome</keyword>
<dbReference type="NCBIfam" id="TIGR03309">
    <property type="entry name" value="matur_yqeB"/>
    <property type="match status" value="1"/>
</dbReference>
<comment type="caution">
    <text evidence="1">The sequence shown here is derived from an EMBL/GenBank/DDBJ whole genome shotgun (WGS) entry which is preliminary data.</text>
</comment>
<dbReference type="Proteomes" id="UP000635828">
    <property type="component" value="Unassembled WGS sequence"/>
</dbReference>
<reference evidence="1 2" key="1">
    <citation type="submission" date="2020-08" db="EMBL/GenBank/DDBJ databases">
        <title>Genome public.</title>
        <authorList>
            <person name="Liu C."/>
            <person name="Sun Q."/>
        </authorList>
    </citation>
    <scope>NUCLEOTIDE SEQUENCE [LARGE SCALE GENOMIC DNA]</scope>
    <source>
        <strain evidence="1 2">NSJ-7</strain>
    </source>
</reference>
<evidence type="ECO:0000313" key="1">
    <source>
        <dbReference type="EMBL" id="MBC5677499.1"/>
    </source>
</evidence>
<dbReference type="InterPro" id="IPR017695">
    <property type="entry name" value="Se-dep_Mo_hydrolase_YqeB"/>
</dbReference>
<protein>
    <submittedName>
        <fullName evidence="1">EF2563 family selenium-dependent molybdenum hydroxylase system protein</fullName>
    </submittedName>
</protein>